<dbReference type="InterPro" id="IPR004843">
    <property type="entry name" value="Calcineurin-like_PHP"/>
</dbReference>
<evidence type="ECO:0000259" key="1">
    <source>
        <dbReference type="Pfam" id="PF00149"/>
    </source>
</evidence>
<protein>
    <recommendedName>
        <fullName evidence="1">Calcineurin-like phosphoesterase domain-containing protein</fullName>
    </recommendedName>
</protein>
<dbReference type="HOGENOM" id="CLU_077151_0_0_1"/>
<sequence length="237" mass="26699">WDEEILLVDKFVEAVNQINPEFVFLGGDITNAYPGDNLRELQLKSLSKSFKSLKRDIPILVAPGNHDIGDVPTPESVGMYTSVFGDDYYSFWVGGVFYIVINSQYYKNDSETKELSNKQCKWLDEQLKSHSCSASGSRVIVISHIPPFISDPMEEDTIFNIPLHHRIPLMDKFATSGVKMVMCGHYHRNGGGVWGEQAEVEVVVTSSIGAQLGKQKPGFRLVHVGRDEIRQEYVTMR</sequence>
<evidence type="ECO:0000313" key="3">
    <source>
        <dbReference type="Proteomes" id="UP000008144"/>
    </source>
</evidence>
<reference evidence="2" key="2">
    <citation type="journal article" date="2008" name="Genome Biol.">
        <title>Improved genome assembly and evidence-based global gene model set for the chordate Ciona intestinalis: new insight into intron and operon populations.</title>
        <authorList>
            <person name="Satou Y."/>
            <person name="Mineta K."/>
            <person name="Ogasawara M."/>
            <person name="Sasakura Y."/>
            <person name="Shoguchi E."/>
            <person name="Ueno K."/>
            <person name="Yamada L."/>
            <person name="Matsumoto J."/>
            <person name="Wasserscheid J."/>
            <person name="Dewar K."/>
            <person name="Wiley G.B."/>
            <person name="Macmil S.L."/>
            <person name="Roe B.A."/>
            <person name="Zeller R.W."/>
            <person name="Hastings K.E."/>
            <person name="Lemaire P."/>
            <person name="Lindquist E."/>
            <person name="Endo T."/>
            <person name="Hotta K."/>
            <person name="Inaba K."/>
        </authorList>
    </citation>
    <scope>NUCLEOTIDE SEQUENCE [LARGE SCALE GENOMIC DNA]</scope>
    <source>
        <strain evidence="2">wild type</strain>
    </source>
</reference>
<dbReference type="InParanoid" id="H2XPH8"/>
<dbReference type="InterPro" id="IPR029052">
    <property type="entry name" value="Metallo-depent_PP-like"/>
</dbReference>
<dbReference type="GeneTree" id="ENSGT00940000165640"/>
<name>H2XPH8_CIOIN</name>
<dbReference type="Proteomes" id="UP000008144">
    <property type="component" value="Chromosome 11"/>
</dbReference>
<keyword evidence="3" id="KW-1185">Reference proteome</keyword>
<organism evidence="2 3">
    <name type="scientific">Ciona intestinalis</name>
    <name type="common">Transparent sea squirt</name>
    <name type="synonym">Ascidia intestinalis</name>
    <dbReference type="NCBI Taxonomy" id="7719"/>
    <lineage>
        <taxon>Eukaryota</taxon>
        <taxon>Metazoa</taxon>
        <taxon>Chordata</taxon>
        <taxon>Tunicata</taxon>
        <taxon>Ascidiacea</taxon>
        <taxon>Phlebobranchia</taxon>
        <taxon>Cionidae</taxon>
        <taxon>Ciona</taxon>
    </lineage>
</organism>
<proteinExistence type="predicted"/>
<reference evidence="3" key="1">
    <citation type="journal article" date="2002" name="Science">
        <title>The draft genome of Ciona intestinalis: insights into chordate and vertebrate origins.</title>
        <authorList>
            <person name="Dehal P."/>
            <person name="Satou Y."/>
            <person name="Campbell R.K."/>
            <person name="Chapman J."/>
            <person name="Degnan B."/>
            <person name="De Tomaso A."/>
            <person name="Davidson B."/>
            <person name="Di Gregorio A."/>
            <person name="Gelpke M."/>
            <person name="Goodstein D.M."/>
            <person name="Harafuji N."/>
            <person name="Hastings K.E."/>
            <person name="Ho I."/>
            <person name="Hotta K."/>
            <person name="Huang W."/>
            <person name="Kawashima T."/>
            <person name="Lemaire P."/>
            <person name="Martinez D."/>
            <person name="Meinertzhagen I.A."/>
            <person name="Necula S."/>
            <person name="Nonaka M."/>
            <person name="Putnam N."/>
            <person name="Rash S."/>
            <person name="Saiga H."/>
            <person name="Satake M."/>
            <person name="Terry A."/>
            <person name="Yamada L."/>
            <person name="Wang H.G."/>
            <person name="Awazu S."/>
            <person name="Azumi K."/>
            <person name="Boore J."/>
            <person name="Branno M."/>
            <person name="Chin-Bow S."/>
            <person name="DeSantis R."/>
            <person name="Doyle S."/>
            <person name="Francino P."/>
            <person name="Keys D.N."/>
            <person name="Haga S."/>
            <person name="Hayashi H."/>
            <person name="Hino K."/>
            <person name="Imai K.S."/>
            <person name="Inaba K."/>
            <person name="Kano S."/>
            <person name="Kobayashi K."/>
            <person name="Kobayashi M."/>
            <person name="Lee B.I."/>
            <person name="Makabe K.W."/>
            <person name="Manohar C."/>
            <person name="Matassi G."/>
            <person name="Medina M."/>
            <person name="Mochizuki Y."/>
            <person name="Mount S."/>
            <person name="Morishita T."/>
            <person name="Miura S."/>
            <person name="Nakayama A."/>
            <person name="Nishizaka S."/>
            <person name="Nomoto H."/>
            <person name="Ohta F."/>
            <person name="Oishi K."/>
            <person name="Rigoutsos I."/>
            <person name="Sano M."/>
            <person name="Sasaki A."/>
            <person name="Sasakura Y."/>
            <person name="Shoguchi E."/>
            <person name="Shin-i T."/>
            <person name="Spagnuolo A."/>
            <person name="Stainier D."/>
            <person name="Suzuki M.M."/>
            <person name="Tassy O."/>
            <person name="Takatori N."/>
            <person name="Tokuoka M."/>
            <person name="Yagi K."/>
            <person name="Yoshizaki F."/>
            <person name="Wada S."/>
            <person name="Zhang C."/>
            <person name="Hyatt P.D."/>
            <person name="Larimer F."/>
            <person name="Detter C."/>
            <person name="Doggett N."/>
            <person name="Glavina T."/>
            <person name="Hawkins T."/>
            <person name="Richardson P."/>
            <person name="Lucas S."/>
            <person name="Kohara Y."/>
            <person name="Levine M."/>
            <person name="Satoh N."/>
            <person name="Rokhsar D.S."/>
        </authorList>
    </citation>
    <scope>NUCLEOTIDE SEQUENCE [LARGE SCALE GENOMIC DNA]</scope>
</reference>
<dbReference type="EMBL" id="EAAA01000653">
    <property type="status" value="NOT_ANNOTATED_CDS"/>
    <property type="molecule type" value="Genomic_DNA"/>
</dbReference>
<dbReference type="OMA" id="TEISHEY"/>
<dbReference type="PANTHER" id="PTHR43143:SF1">
    <property type="entry name" value="SERINE_THREONINE-PROTEIN PHOSPHATASE CPPED1"/>
    <property type="match status" value="1"/>
</dbReference>
<dbReference type="InterPro" id="IPR051918">
    <property type="entry name" value="STPP_CPPED1"/>
</dbReference>
<dbReference type="PANTHER" id="PTHR43143">
    <property type="entry name" value="METALLOPHOSPHOESTERASE, CALCINEURIN SUPERFAMILY"/>
    <property type="match status" value="1"/>
</dbReference>
<dbReference type="Gene3D" id="3.60.21.10">
    <property type="match status" value="1"/>
</dbReference>
<dbReference type="Ensembl" id="ENSCINT00000030256.1">
    <property type="protein sequence ID" value="ENSCINP00000031562.1"/>
    <property type="gene ID" value="ENSCING00000025048.1"/>
</dbReference>
<dbReference type="AlphaFoldDB" id="H2XPH8"/>
<reference evidence="2" key="3">
    <citation type="submission" date="2025-08" db="UniProtKB">
        <authorList>
            <consortium name="Ensembl"/>
        </authorList>
    </citation>
    <scope>IDENTIFICATION</scope>
</reference>
<reference evidence="2" key="4">
    <citation type="submission" date="2025-09" db="UniProtKB">
        <authorList>
            <consortium name="Ensembl"/>
        </authorList>
    </citation>
    <scope>IDENTIFICATION</scope>
</reference>
<evidence type="ECO:0000313" key="2">
    <source>
        <dbReference type="Ensembl" id="ENSCINP00000031562.1"/>
    </source>
</evidence>
<feature type="domain" description="Calcineurin-like phosphoesterase" evidence="1">
    <location>
        <begin position="10"/>
        <end position="188"/>
    </location>
</feature>
<accession>H2XPH8</accession>
<dbReference type="SUPFAM" id="SSF56300">
    <property type="entry name" value="Metallo-dependent phosphatases"/>
    <property type="match status" value="1"/>
</dbReference>
<dbReference type="Pfam" id="PF00149">
    <property type="entry name" value="Metallophos"/>
    <property type="match status" value="1"/>
</dbReference>
<dbReference type="GO" id="GO:0016787">
    <property type="term" value="F:hydrolase activity"/>
    <property type="evidence" value="ECO:0007669"/>
    <property type="project" value="InterPro"/>
</dbReference>
<dbReference type="STRING" id="7719.ENSCINP00000031562"/>